<dbReference type="AlphaFoldDB" id="A0A0H2URV5"/>
<dbReference type="EnsemblBacteria" id="AAK76090">
    <property type="protein sequence ID" value="AAK76090"/>
    <property type="gene ID" value="SP_2025"/>
</dbReference>
<reference evidence="1 2" key="1">
    <citation type="journal article" date="2001" name="Science">
        <title>Complete genome sequence of a virulent isolate of Streptococcus pneumoniae.</title>
        <authorList>
            <person name="Tettelin H."/>
            <person name="Nelson K.E."/>
            <person name="Paulsen I.T."/>
            <person name="Eisen J.A."/>
            <person name="Read T.D."/>
            <person name="Peterson S."/>
            <person name="Heidelberg J."/>
            <person name="DeBoy R.T."/>
            <person name="Haft D.H."/>
            <person name="Dodson R.J."/>
            <person name="Durkin A.S."/>
            <person name="Gwinn M."/>
            <person name="Kolonay J.F."/>
            <person name="Nelson W.C."/>
            <person name="Peterson J.D."/>
            <person name="Umayam L.A."/>
            <person name="White O."/>
            <person name="Salzberg S.L."/>
            <person name="Lewis M.R."/>
            <person name="Radune D."/>
            <person name="Holtzapple E."/>
            <person name="Khouri H."/>
            <person name="Wolf A.M."/>
            <person name="Utterback T.R."/>
            <person name="Hansen C.L."/>
            <person name="McDonald L.A."/>
            <person name="Feldblyum T.V."/>
            <person name="Angiuoli S."/>
            <person name="Dickinson T."/>
            <person name="Hickey E.K."/>
            <person name="Holt I.E."/>
            <person name="Loftus B.J."/>
            <person name="Yang F."/>
            <person name="Smith H.O."/>
            <person name="Venter J.C."/>
            <person name="Dougherty B.A."/>
            <person name="Morrison D.A."/>
            <person name="Hollingshead S.K."/>
            <person name="Fraser C.M."/>
        </authorList>
    </citation>
    <scope>NUCLEOTIDE SEQUENCE [LARGE SCALE GENOMIC DNA]</scope>
    <source>
        <strain evidence="2">ATCC BAA-334 / TIGR4</strain>
    </source>
</reference>
<evidence type="ECO:0000313" key="1">
    <source>
        <dbReference type="EMBL" id="AAK76090.1"/>
    </source>
</evidence>
<sequence length="31" mass="3366">MRGLVLSAISNQCFELNGTRFLVCSLILIGP</sequence>
<accession>A0A0H2URV5</accession>
<evidence type="ECO:0000313" key="2">
    <source>
        <dbReference type="Proteomes" id="UP000000585"/>
    </source>
</evidence>
<protein>
    <submittedName>
        <fullName evidence="1">Uncharacterized protein</fullName>
    </submittedName>
</protein>
<name>A0A0H2URV5_STRPN</name>
<gene>
    <name evidence="1" type="ordered locus">SP_2025</name>
</gene>
<dbReference type="EMBL" id="AE005672">
    <property type="protein sequence ID" value="AAK76090.1"/>
    <property type="molecule type" value="Genomic_DNA"/>
</dbReference>
<dbReference type="KEGG" id="spn:SP_2025"/>
<dbReference type="Proteomes" id="UP000000585">
    <property type="component" value="Chromosome"/>
</dbReference>
<dbReference type="PaxDb" id="170187-SP_2025"/>
<keyword evidence="2" id="KW-1185">Reference proteome</keyword>
<organism evidence="1 2">
    <name type="scientific">Streptococcus pneumoniae serotype 4 (strain ATCC BAA-334 / TIGR4)</name>
    <dbReference type="NCBI Taxonomy" id="170187"/>
    <lineage>
        <taxon>Bacteria</taxon>
        <taxon>Bacillati</taxon>
        <taxon>Bacillota</taxon>
        <taxon>Bacilli</taxon>
        <taxon>Lactobacillales</taxon>
        <taxon>Streptococcaceae</taxon>
        <taxon>Streptococcus</taxon>
    </lineage>
</organism>
<proteinExistence type="predicted"/>